<dbReference type="EMBL" id="OBEG01000009">
    <property type="protein sequence ID" value="SNY89676.1"/>
    <property type="molecule type" value="Genomic_DNA"/>
</dbReference>
<dbReference type="InterPro" id="IPR032710">
    <property type="entry name" value="NTF2-like_dom_sf"/>
</dbReference>
<protein>
    <recommendedName>
        <fullName evidence="1">DUF4440 domain-containing protein</fullName>
    </recommendedName>
</protein>
<dbReference type="Proteomes" id="UP000219565">
    <property type="component" value="Unassembled WGS sequence"/>
</dbReference>
<dbReference type="InterPro" id="IPR027843">
    <property type="entry name" value="DUF4440"/>
</dbReference>
<evidence type="ECO:0000259" key="1">
    <source>
        <dbReference type="Pfam" id="PF14534"/>
    </source>
</evidence>
<dbReference type="RefSeq" id="WP_097248321.1">
    <property type="nucleotide sequence ID" value="NZ_OBEG01000009.1"/>
</dbReference>
<proteinExistence type="predicted"/>
<dbReference type="Pfam" id="PF14534">
    <property type="entry name" value="DUF4440"/>
    <property type="match status" value="1"/>
</dbReference>
<name>A0A285M191_9NOCA</name>
<reference evidence="2 3" key="1">
    <citation type="submission" date="2017-09" db="EMBL/GenBank/DDBJ databases">
        <authorList>
            <person name="Ehlers B."/>
            <person name="Leendertz F.H."/>
        </authorList>
    </citation>
    <scope>NUCLEOTIDE SEQUENCE [LARGE SCALE GENOMIC DNA]</scope>
    <source>
        <strain evidence="2 3">DSM 45537</strain>
    </source>
</reference>
<dbReference type="OrthoDB" id="8114763at2"/>
<feature type="domain" description="DUF4440" evidence="1">
    <location>
        <begin position="12"/>
        <end position="116"/>
    </location>
</feature>
<sequence>MADSGIVAEHLLRRYDEWLAALVANDAERIAEFVSDDWVFVSASGVFEGSGFLELVREGTLSHSMMERVGEPRIRVYGEAATLTVRVRNTAHYEGKRVDADEWTTDVFARRDGRWLCVLTQLTDAAG</sequence>
<dbReference type="SUPFAM" id="SSF54427">
    <property type="entry name" value="NTF2-like"/>
    <property type="match status" value="1"/>
</dbReference>
<evidence type="ECO:0000313" key="2">
    <source>
        <dbReference type="EMBL" id="SNY89676.1"/>
    </source>
</evidence>
<evidence type="ECO:0000313" key="3">
    <source>
        <dbReference type="Proteomes" id="UP000219565"/>
    </source>
</evidence>
<keyword evidence="3" id="KW-1185">Reference proteome</keyword>
<dbReference type="AlphaFoldDB" id="A0A285M191"/>
<organism evidence="2 3">
    <name type="scientific">Nocardia amikacinitolerans</name>
    <dbReference type="NCBI Taxonomy" id="756689"/>
    <lineage>
        <taxon>Bacteria</taxon>
        <taxon>Bacillati</taxon>
        <taxon>Actinomycetota</taxon>
        <taxon>Actinomycetes</taxon>
        <taxon>Mycobacteriales</taxon>
        <taxon>Nocardiaceae</taxon>
        <taxon>Nocardia</taxon>
    </lineage>
</organism>
<dbReference type="Gene3D" id="3.10.450.50">
    <property type="match status" value="1"/>
</dbReference>
<accession>A0A285M191</accession>
<gene>
    <name evidence="2" type="ORF">SAMN04244553_6695</name>
</gene>